<keyword evidence="1" id="KW-0732">Signal</keyword>
<evidence type="ECO:0000313" key="11">
    <source>
        <dbReference type="Proteomes" id="UP000054408"/>
    </source>
</evidence>
<feature type="repeat" description="FG-GAP" evidence="6">
    <location>
        <begin position="1636"/>
        <end position="1693"/>
    </location>
</feature>
<evidence type="ECO:0000256" key="1">
    <source>
        <dbReference type="ARBA" id="ARBA00022729"/>
    </source>
</evidence>
<feature type="compositionally biased region" description="Basic and acidic residues" evidence="7">
    <location>
        <begin position="973"/>
        <end position="983"/>
    </location>
</feature>
<keyword evidence="5" id="KW-0325">Glycoprotein</keyword>
<dbReference type="SMART" id="SM00191">
    <property type="entry name" value="Int_alpha"/>
    <property type="match status" value="5"/>
</dbReference>
<protein>
    <recommendedName>
        <fullName evidence="9">Calx-beta domain-containing protein</fullName>
    </recommendedName>
</protein>
<feature type="compositionally biased region" description="Low complexity" evidence="7">
    <location>
        <begin position="2117"/>
        <end position="2144"/>
    </location>
</feature>
<evidence type="ECO:0000313" key="10">
    <source>
        <dbReference type="EMBL" id="KNC53995.1"/>
    </source>
</evidence>
<dbReference type="PANTHER" id="PTHR23221">
    <property type="entry name" value="GLYCOSYLPHOSPHATIDYLINOSITOL PHOSPHOLIPASE D"/>
    <property type="match status" value="1"/>
</dbReference>
<dbReference type="PANTHER" id="PTHR23221:SF7">
    <property type="entry name" value="PHOSPHATIDYLINOSITOL-GLYCAN-SPECIFIC PHOSPHOLIPASE D"/>
    <property type="match status" value="1"/>
</dbReference>
<evidence type="ECO:0000256" key="8">
    <source>
        <dbReference type="SAM" id="Phobius"/>
    </source>
</evidence>
<gene>
    <name evidence="10" type="ORF">AMSG_12278</name>
</gene>
<dbReference type="InterPro" id="IPR013519">
    <property type="entry name" value="Int_alpha_beta-p"/>
</dbReference>
<accession>A0A0L0DP02</accession>
<feature type="region of interest" description="Disordered" evidence="7">
    <location>
        <begin position="945"/>
        <end position="1069"/>
    </location>
</feature>
<feature type="compositionally biased region" description="Polar residues" evidence="7">
    <location>
        <begin position="1152"/>
        <end position="1162"/>
    </location>
</feature>
<feature type="transmembrane region" description="Helical" evidence="8">
    <location>
        <begin position="2221"/>
        <end position="2244"/>
    </location>
</feature>
<keyword evidence="11" id="KW-1185">Reference proteome</keyword>
<dbReference type="GO" id="GO:0007154">
    <property type="term" value="P:cell communication"/>
    <property type="evidence" value="ECO:0007669"/>
    <property type="project" value="InterPro"/>
</dbReference>
<keyword evidence="8" id="KW-0812">Transmembrane</keyword>
<feature type="domain" description="Calx-beta" evidence="9">
    <location>
        <begin position="261"/>
        <end position="354"/>
    </location>
</feature>
<evidence type="ECO:0000256" key="4">
    <source>
        <dbReference type="ARBA" id="ARBA00022837"/>
    </source>
</evidence>
<dbReference type="Pfam" id="PF03160">
    <property type="entry name" value="Calx-beta"/>
    <property type="match status" value="3"/>
</dbReference>
<dbReference type="InterPro" id="IPR028994">
    <property type="entry name" value="Integrin_alpha_N"/>
</dbReference>
<dbReference type="GeneID" id="25570192"/>
<feature type="transmembrane region" description="Helical" evidence="8">
    <location>
        <begin position="2312"/>
        <end position="2331"/>
    </location>
</feature>
<sequence>MGSPAPSPVTVDVVTSVAVGSLATGDVDFEVVTTTVTIPGGSSSAVFDAVVYGDAWYDDGETFDVTLTGVSGPATLGGTLTTVVTIGDSGPAPTLTTRVVSGADASTGSGSQSVTADVSEGDATSKDVVLELALSRPAEHPTVVDVVVYPTSTATNGTDVDVLSTEGRNRGPFTIGGLVSTYNVSAVIYGETVVEGTEVFDFGLVATYGVSGVTSTSNASVSIVNDDFSPPPSSPSLPLVTMALSSLSTTEPTSLGGRRNVTITVVMDSAASTDVVVQVATRLRSGGYASADVDFESLMTSVAIPAGATSVDFDVVVLGDAWYDDNELFDVVLDGVSGPASLGSDTVTIVSIADSGPVPTLSVCLASAGACGGGTSVGATLSEGDSGEALLGLVLQASRPSERVVVLDVATGGDATLGVDAELRGESVSGSSVTFGPGAVMVNVDVAVLGDLMHERNETLELVFTPRDTSYLETLDVAVVIVNDDGLPELAWVFVDAVIDEGTAKDLTGTIGNVTLKLSRPMHSRVDVELDLVFPTDVQTRDESELSAADAFDVFGFARSPLGEPITHTVAQFAPGEVEKVVNVFVVGDDVVEPDELLHVVISSASDVGIATDAAVRLVLRDDDLVSTISGADLYRNRGDWWWIFILAMIVLLCCCCLCCFALVFFRENRERFDADKLPPPSTSSLSDEYSEPTMTILPLPPIPRAPGRTNDAVPAPRPRSRPSIAPLPPLRVISGGFLKDPSPEPPTAFAAGQVIPSPPNAIPVRQTNRRLSMPGVDGIPALPNARVTTKGLPLASRQALLVSAAERAEAQRRRVEMFAQDLTPPRATPDTDVVPGASNEAELFGASIGSLDLAVDSASHAQLPPIDSSSTIAASSSDSESVSSIDAPNFYAHVDPRRAQAMPMSPRRDEIDGTLKKLNELLHSPSSEIHLDRSRSYSREVRAFRRTRSRRRSTAASRDLSNPLRDLSCSRPSRDPSLETLRRVGSLASPRSLATIQTRPRQHQAPISSAQVTVAASSSSSDTMRIVSNRVSHPSPSRSRSRSRNVSATRLSQLRLDSAGPSRSPIPIMPPMAALGRSTSMPFGMLAKARAVAAANPAVPTISDVSSDDSSEGDMMRIVSTRVTYSRSPSRSRSRVRAANARLRPMPTAASPFTRSPSTPSAGPPKATVARRKRRASGDAGRPVPRFISASSSSSSSGDNMRIISSRVTYQPSSRSRSRSRTPSAEPAALIIASVPSADALDNSTSSVLSSSDPDTMRVLSTRISSPRTNSTVTGCGTNTVNFDNISVPTSPAVNYPLASRSGSSIVFVGDVNGDGVNDMAFGSPLDDLTFGTVTIVFLNSDGSASSSVVHNRLTPQLSGIIAGVAGKYGSALAAPGDLNGDGVPDLLVGAPTLGLTGKAIVVFLASDGSISGTSVIENSSGLGLSTILVGELFGSAMAVIEGVPGVNYATHTMVAIGLAAGKDRGVIPLVYGSILIAKLSRSDGSVVSYTLLDQSQPGLNVLAVDGGFGSAIAAGDLRGTGSPVIAVGAPLHNLLYGRVYLLEMDWSTTSVTNVVVVEDGAIGWNPSPSLGLISQIGAAVAMADINNDGCLDLVVGAPGAPDIGPNYGVVSVLLLDAGPATLSVQTEVRLSYSTVPLLQLPISIGAELGYALHAGELNGNGCVDLLIGAPASELESGRVFVAQCQHVTRPIVWNHAPSASHVGGGKAMVLSTASTAVDFTLAGTVMVEVAVYDSPESTSPRYVAVPATVNSAGEIAFVSPPSAKVGYTQVRIVVDDDGSGQSKRYWVNNSMYYVDDAECTQPGFVLRDGVCRDCADFPGAVCPGGDRLWSQPGYWNADDDTPPTRCPVPEDCPGFSIGASLPPGVNSGGETESDSAGAAGFGSASHTSCIEGRTGFGCTACATDYYISSSGSCISCGSSAMRLVLIIFLIVFCIITAAVLACASRRSAGIFVALVIAVQLVALIIRYMIILVPAKNTSAFWIFVIKWSGIVLFDPELFALSCASPWSGPYFVVLYSLLVLVFLIMLIIAAIIATCRHSRVQNKAADDLEISIPLWAAGDASFPTGISASTSLLFRQDTSTTTLARQNTTASVFRYDSSSSLTSSRASTPRDRSQRASSAARSSGASSSSESTAATSSSTPSSEPDTMVSEWVEDMPNTVARRSWIAYGLGFMAAVFYTPMAYRTAAGLGCSTLADGVSRLDHEIATECYAGSHKTAAILLLWPIAVAYVAGFPLAVLIRAIAVARKSSTSSNDAHLPSDALRFNLFLIREGLRFLSAGLFTAWAPVAAVPFFLVLTISVVSAVIKDSLNLEVFITALAICLSLAITAWASISRWRVAIAAIAAIAAAIFLIAITASAISGGTVAVCVIVFIAASVIAIRFALLRSSNTESSAPREDNYSASFNG</sequence>
<dbReference type="OrthoDB" id="5317514at2759"/>
<feature type="region of interest" description="Disordered" evidence="7">
    <location>
        <begin position="1124"/>
        <end position="1227"/>
    </location>
</feature>
<keyword evidence="3" id="KW-0378">Hydrolase</keyword>
<dbReference type="Pfam" id="PF01839">
    <property type="entry name" value="FG-GAP"/>
    <property type="match status" value="2"/>
</dbReference>
<dbReference type="Gene3D" id="2.130.10.130">
    <property type="entry name" value="Integrin alpha, N-terminal"/>
    <property type="match status" value="2"/>
</dbReference>
<dbReference type="InterPro" id="IPR003644">
    <property type="entry name" value="Calx_beta"/>
</dbReference>
<evidence type="ECO:0000256" key="7">
    <source>
        <dbReference type="SAM" id="MobiDB-lite"/>
    </source>
</evidence>
<feature type="transmembrane region" description="Helical" evidence="8">
    <location>
        <begin position="2276"/>
        <end position="2306"/>
    </location>
</feature>
<dbReference type="EMBL" id="GL349484">
    <property type="protein sequence ID" value="KNC53995.1"/>
    <property type="molecule type" value="Genomic_DNA"/>
</dbReference>
<evidence type="ECO:0000259" key="9">
    <source>
        <dbReference type="Pfam" id="PF03160"/>
    </source>
</evidence>
<feature type="transmembrane region" description="Helical" evidence="8">
    <location>
        <begin position="1949"/>
        <end position="1969"/>
    </location>
</feature>
<keyword evidence="8" id="KW-1133">Transmembrane helix</keyword>
<feature type="compositionally biased region" description="Low complexity" evidence="7">
    <location>
        <begin position="1009"/>
        <end position="1022"/>
    </location>
</feature>
<dbReference type="STRING" id="461836.A0A0L0DP02"/>
<name>A0A0L0DP02_THETB</name>
<dbReference type="PROSITE" id="PS51470">
    <property type="entry name" value="FG_GAP"/>
    <property type="match status" value="3"/>
</dbReference>
<dbReference type="GO" id="GO:0016787">
    <property type="term" value="F:hydrolase activity"/>
    <property type="evidence" value="ECO:0007669"/>
    <property type="project" value="UniProtKB-KW"/>
</dbReference>
<feature type="repeat" description="FG-GAP" evidence="6">
    <location>
        <begin position="1288"/>
        <end position="1347"/>
    </location>
</feature>
<feature type="transmembrane region" description="Helical" evidence="8">
    <location>
        <begin position="641"/>
        <end position="666"/>
    </location>
</feature>
<keyword evidence="2" id="KW-0677">Repeat</keyword>
<reference evidence="10 11" key="1">
    <citation type="submission" date="2010-05" db="EMBL/GenBank/DDBJ databases">
        <title>The Genome Sequence of Thecamonas trahens ATCC 50062.</title>
        <authorList>
            <consortium name="The Broad Institute Genome Sequencing Platform"/>
            <person name="Russ C."/>
            <person name="Cuomo C."/>
            <person name="Shea T."/>
            <person name="Young S.K."/>
            <person name="Zeng Q."/>
            <person name="Koehrsen M."/>
            <person name="Haas B."/>
            <person name="Borodovsky M."/>
            <person name="Guigo R."/>
            <person name="Alvarado L."/>
            <person name="Berlin A."/>
            <person name="Bochicchio J."/>
            <person name="Borenstein D."/>
            <person name="Chapman S."/>
            <person name="Chen Z."/>
            <person name="Freedman E."/>
            <person name="Gellesch M."/>
            <person name="Goldberg J."/>
            <person name="Griggs A."/>
            <person name="Gujja S."/>
            <person name="Heilman E."/>
            <person name="Heiman D."/>
            <person name="Hepburn T."/>
            <person name="Howarth C."/>
            <person name="Jen D."/>
            <person name="Larson L."/>
            <person name="Mehta T."/>
            <person name="Park D."/>
            <person name="Pearson M."/>
            <person name="Roberts A."/>
            <person name="Saif S."/>
            <person name="Shenoy N."/>
            <person name="Sisk P."/>
            <person name="Stolte C."/>
            <person name="Sykes S."/>
            <person name="Thomson T."/>
            <person name="Walk T."/>
            <person name="White J."/>
            <person name="Yandava C."/>
            <person name="Burger G."/>
            <person name="Gray M.W."/>
            <person name="Holland P.W.H."/>
            <person name="King N."/>
            <person name="Lang F.B.F."/>
            <person name="Roger A.J."/>
            <person name="Ruiz-Trillo I."/>
            <person name="Lander E."/>
            <person name="Nusbaum C."/>
        </authorList>
    </citation>
    <scope>NUCLEOTIDE SEQUENCE [LARGE SCALE GENOMIC DNA]</scope>
    <source>
        <strain evidence="10 11">ATCC 50062</strain>
    </source>
</reference>
<feature type="domain" description="Calx-beta" evidence="9">
    <location>
        <begin position="572"/>
        <end position="608"/>
    </location>
</feature>
<evidence type="ECO:0000256" key="5">
    <source>
        <dbReference type="ARBA" id="ARBA00023180"/>
    </source>
</evidence>
<feature type="transmembrane region" description="Helical" evidence="8">
    <location>
        <begin position="2363"/>
        <end position="2384"/>
    </location>
</feature>
<feature type="domain" description="Calx-beta" evidence="9">
    <location>
        <begin position="387"/>
        <end position="485"/>
    </location>
</feature>
<dbReference type="GO" id="GO:0016020">
    <property type="term" value="C:membrane"/>
    <property type="evidence" value="ECO:0007669"/>
    <property type="project" value="InterPro"/>
</dbReference>
<dbReference type="InterPro" id="IPR038081">
    <property type="entry name" value="CalX-like_sf"/>
</dbReference>
<keyword evidence="8" id="KW-0472">Membrane</keyword>
<evidence type="ECO:0000256" key="3">
    <source>
        <dbReference type="ARBA" id="ARBA00022801"/>
    </source>
</evidence>
<dbReference type="SUPFAM" id="SSF69318">
    <property type="entry name" value="Integrin alpha N-terminal domain"/>
    <property type="match status" value="2"/>
</dbReference>
<feature type="compositionally biased region" description="Basic residues" evidence="7">
    <location>
        <begin position="945"/>
        <end position="954"/>
    </location>
</feature>
<keyword evidence="4" id="KW-0106">Calcium</keyword>
<proteinExistence type="predicted"/>
<dbReference type="Proteomes" id="UP000054408">
    <property type="component" value="Unassembled WGS sequence"/>
</dbReference>
<feature type="region of interest" description="Disordered" evidence="7">
    <location>
        <begin position="698"/>
        <end position="726"/>
    </location>
</feature>
<feature type="transmembrane region" description="Helical" evidence="8">
    <location>
        <begin position="2166"/>
        <end position="2184"/>
    </location>
</feature>
<evidence type="ECO:0000256" key="2">
    <source>
        <dbReference type="ARBA" id="ARBA00022737"/>
    </source>
</evidence>
<feature type="compositionally biased region" description="Low complexity" evidence="7">
    <location>
        <begin position="1029"/>
        <end position="1039"/>
    </location>
</feature>
<feature type="region of interest" description="Disordered" evidence="7">
    <location>
        <begin position="868"/>
        <end position="889"/>
    </location>
</feature>
<dbReference type="Gene3D" id="2.60.40.2030">
    <property type="match status" value="4"/>
</dbReference>
<feature type="repeat" description="FG-GAP" evidence="6">
    <location>
        <begin position="1564"/>
        <end position="1624"/>
    </location>
</feature>
<dbReference type="RefSeq" id="XP_013754205.1">
    <property type="nucleotide sequence ID" value="XM_013898751.1"/>
</dbReference>
<feature type="transmembrane region" description="Helical" evidence="8">
    <location>
        <begin position="2338"/>
        <end position="2357"/>
    </location>
</feature>
<feature type="region of interest" description="Disordered" evidence="7">
    <location>
        <begin position="2102"/>
        <end position="2149"/>
    </location>
</feature>
<dbReference type="InterPro" id="IPR013517">
    <property type="entry name" value="FG-GAP"/>
</dbReference>
<feature type="transmembrane region" description="Helical" evidence="8">
    <location>
        <begin position="2014"/>
        <end position="2035"/>
    </location>
</feature>
<organism evidence="10 11">
    <name type="scientific">Thecamonas trahens ATCC 50062</name>
    <dbReference type="NCBI Taxonomy" id="461836"/>
    <lineage>
        <taxon>Eukaryota</taxon>
        <taxon>Apusozoa</taxon>
        <taxon>Apusomonadida</taxon>
        <taxon>Apusomonadidae</taxon>
        <taxon>Thecamonas</taxon>
    </lineage>
</organism>
<feature type="transmembrane region" description="Helical" evidence="8">
    <location>
        <begin position="1925"/>
        <end position="1943"/>
    </location>
</feature>
<dbReference type="SUPFAM" id="SSF141072">
    <property type="entry name" value="CalX-like"/>
    <property type="match status" value="4"/>
</dbReference>
<evidence type="ECO:0000256" key="6">
    <source>
        <dbReference type="PROSITE-ProRule" id="PRU00803"/>
    </source>
</evidence>